<accession>A0A6C0LVB5</accession>
<keyword evidence="1" id="KW-0812">Transmembrane</keyword>
<evidence type="ECO:0000256" key="1">
    <source>
        <dbReference type="SAM" id="Phobius"/>
    </source>
</evidence>
<feature type="transmembrane region" description="Helical" evidence="1">
    <location>
        <begin position="7"/>
        <end position="28"/>
    </location>
</feature>
<proteinExistence type="predicted"/>
<name>A0A6C0LVB5_9ZZZZ</name>
<organism evidence="2">
    <name type="scientific">viral metagenome</name>
    <dbReference type="NCBI Taxonomy" id="1070528"/>
    <lineage>
        <taxon>unclassified sequences</taxon>
        <taxon>metagenomes</taxon>
        <taxon>organismal metagenomes</taxon>
    </lineage>
</organism>
<protein>
    <submittedName>
        <fullName evidence="2">Uncharacterized protein</fullName>
    </submittedName>
</protein>
<dbReference type="EMBL" id="MN740574">
    <property type="protein sequence ID" value="QHU34567.1"/>
    <property type="molecule type" value="Genomic_DNA"/>
</dbReference>
<reference evidence="2" key="1">
    <citation type="journal article" date="2020" name="Nature">
        <title>Giant virus diversity and host interactions through global metagenomics.</title>
        <authorList>
            <person name="Schulz F."/>
            <person name="Roux S."/>
            <person name="Paez-Espino D."/>
            <person name="Jungbluth S."/>
            <person name="Walsh D.A."/>
            <person name="Denef V.J."/>
            <person name="McMahon K.D."/>
            <person name="Konstantinidis K.T."/>
            <person name="Eloe-Fadrosh E.A."/>
            <person name="Kyrpides N.C."/>
            <person name="Woyke T."/>
        </authorList>
    </citation>
    <scope>NUCLEOTIDE SEQUENCE</scope>
    <source>
        <strain evidence="2">GVMAG-S-1016713-169</strain>
    </source>
</reference>
<dbReference type="AlphaFoldDB" id="A0A6C0LVB5"/>
<sequence length="543" mass="61259">MSLTTRKIVFSLVAIGLVVVIIVLLLFFNKNTNVSIQTKFNTISDTPKNVGGILSHLMVIEDFEKILSQPEFSLSLDSSGISDCSAIHRKTCAAWTYMRKDLPPMLFIFPTTPVVTDGYWTPNVGILIDPNKAWSLLTTMGVIDSATNERSCCSNEDGYTRLIADNSSAPIDGFNKCDKIQQSKYSLIYSSNKNTDGGQCKLSCDPEDEICRAVNSGGGVNWTDFHSWDTKDICKCLSEPRTITDIKNDLNSKSAQNEKADIIELGWWNNGVDTGDNFYTLKGECSMCTKPYFCSVEDGDTKPYLGDNGPSVRVGKDGHSWNKIFGETNDNIENIISTMMKQCKFKKENWPQWVTSMKDYYNMFLRNLNKDNILKNPKDSYMQANPCSYSYFENEVNMYIQGDQKSNWAKEDNEVFRSSIMGFVYIDSTCEEQLKPLINSPTNAGKNCKYTNNKDRCKVYLCGKDGDDDCKVKGTPMSIEIANRTQKAKELTIQMVKKFNQTYKTQVEGFSCTPASNLFMNYDVLQKASNGEIDFDSIFHKII</sequence>
<evidence type="ECO:0000313" key="2">
    <source>
        <dbReference type="EMBL" id="QHU34567.1"/>
    </source>
</evidence>
<keyword evidence="1" id="KW-1133">Transmembrane helix</keyword>
<keyword evidence="1" id="KW-0472">Membrane</keyword>